<keyword evidence="4" id="KW-1185">Reference proteome</keyword>
<feature type="compositionally biased region" description="Low complexity" evidence="2">
    <location>
        <begin position="1379"/>
        <end position="1402"/>
    </location>
</feature>
<comment type="caution">
    <text evidence="3">The sequence shown here is derived from an EMBL/GenBank/DDBJ whole genome shotgun (WGS) entry which is preliminary data.</text>
</comment>
<accession>A0A0V0Q9H0</accession>
<feature type="compositionally biased region" description="Low complexity" evidence="2">
    <location>
        <begin position="1018"/>
        <end position="1057"/>
    </location>
</feature>
<dbReference type="EMBL" id="LDAU01000229">
    <property type="protein sequence ID" value="KRW98821.1"/>
    <property type="molecule type" value="Genomic_DNA"/>
</dbReference>
<evidence type="ECO:0000313" key="3">
    <source>
        <dbReference type="EMBL" id="KRW98821.1"/>
    </source>
</evidence>
<feature type="compositionally biased region" description="Basic residues" evidence="2">
    <location>
        <begin position="977"/>
        <end position="986"/>
    </location>
</feature>
<evidence type="ECO:0000256" key="2">
    <source>
        <dbReference type="SAM" id="MobiDB-lite"/>
    </source>
</evidence>
<dbReference type="InParanoid" id="A0A0V0Q9H0"/>
<feature type="region of interest" description="Disordered" evidence="2">
    <location>
        <begin position="732"/>
        <end position="764"/>
    </location>
</feature>
<feature type="region of interest" description="Disordered" evidence="2">
    <location>
        <begin position="127"/>
        <end position="157"/>
    </location>
</feature>
<keyword evidence="1" id="KW-0175">Coiled coil</keyword>
<feature type="compositionally biased region" description="Polar residues" evidence="2">
    <location>
        <begin position="817"/>
        <end position="846"/>
    </location>
</feature>
<feature type="region of interest" description="Disordered" evidence="2">
    <location>
        <begin position="896"/>
        <end position="941"/>
    </location>
</feature>
<feature type="compositionally biased region" description="Basic and acidic residues" evidence="2">
    <location>
        <begin position="734"/>
        <end position="749"/>
    </location>
</feature>
<proteinExistence type="predicted"/>
<feature type="compositionally biased region" description="Low complexity" evidence="2">
    <location>
        <begin position="1195"/>
        <end position="1217"/>
    </location>
</feature>
<feature type="region of interest" description="Disordered" evidence="2">
    <location>
        <begin position="1166"/>
        <end position="1221"/>
    </location>
</feature>
<feature type="compositionally biased region" description="Low complexity" evidence="2">
    <location>
        <begin position="848"/>
        <end position="858"/>
    </location>
</feature>
<dbReference type="Proteomes" id="UP000054937">
    <property type="component" value="Unassembled WGS sequence"/>
</dbReference>
<feature type="region of interest" description="Disordered" evidence="2">
    <location>
        <begin position="1345"/>
        <end position="1402"/>
    </location>
</feature>
<feature type="compositionally biased region" description="Basic residues" evidence="2">
    <location>
        <begin position="1369"/>
        <end position="1378"/>
    </location>
</feature>
<feature type="compositionally biased region" description="Polar residues" evidence="2">
    <location>
        <begin position="750"/>
        <end position="763"/>
    </location>
</feature>
<gene>
    <name evidence="3" type="ORF">PPERSA_10592</name>
</gene>
<feature type="compositionally biased region" description="Acidic residues" evidence="2">
    <location>
        <begin position="1166"/>
        <end position="1177"/>
    </location>
</feature>
<evidence type="ECO:0000313" key="4">
    <source>
        <dbReference type="Proteomes" id="UP000054937"/>
    </source>
</evidence>
<feature type="compositionally biased region" description="Low complexity" evidence="2">
    <location>
        <begin position="185"/>
        <end position="210"/>
    </location>
</feature>
<feature type="region of interest" description="Disordered" evidence="2">
    <location>
        <begin position="185"/>
        <end position="229"/>
    </location>
</feature>
<dbReference type="OrthoDB" id="299411at2759"/>
<feature type="region of interest" description="Disordered" evidence="2">
    <location>
        <begin position="77"/>
        <end position="96"/>
    </location>
</feature>
<sequence>MNKGEYQNQIQINQQFEDKRIKQESNTEKNDIDLNQFKDNQNAVSSQQKHHQDQYKNQNYSQNLKKQIQTENNINLDQLNSPKTNQNPNQTEKNQTPNHFFQINQNLQQNQLKPHNIQNFNNNNEKQLNQQNQQQQQQQEQQNNQLDSQNLQKQEQKQQMKQQQQQYEQFQQQILQENQIQKQQKQQQQQNQNKNKKNQPSQNQCQQQLQTDFQDPGDTSTEEIGRSQNELKEESLEIDKVYLQQLVLNQEQFFQKIIEINDEATKKLQKGEQQYALDLLLKAEKFLEFAASCGQPIDRNLIVVVLYNRACAYQSLWVLDRCSKYVDGVIYNLEISIEEEEKKFQEEQKMQLEKNNQIDIEAEKYYVSHRAKKQTFLAKSYLQYCAILSQLGIEPSYNQAQIKEFNQQSGGSLLNSLGKEQIQFQSQVINYAQSILKDLIEIPDLEEGNASKEVHNHFLQAKQSLYFWKNNPENNERHIRQELNVPLKESPKDQRSLLGVANGTDWIEVFNIGTIMHMNPVLYKDFTYFGDILYEISKRNILEKVIYLSICYFTIATEIRFLEIDKIQGPTQLQQQEGFKRSEIYHLKSIEIVCKYIVSKSPYINHLITSYHKHYNQSLETIQEEASFYSNIEQTQYQTSNNQLASMISENQKQNQDDTKNNQQNNFNQILNSISEEQIKELNHDLNQVQNQNFDQSQKPKSQIQMMEEKLQQEQLNEQIQQEQLSQQFFQQVKTEKNQKTKQNKENHKSSNSKQNVKNTNEAQNSQNNQLLQNVNKQQIIQPIKNFNEFKKNYKKLLQEQQSQQAQQKKEEKKNSLKNAQTKQTQNSQFSLRKNSDNILQRSYNPDKNCQNQNQNKKPLTHRETNHFSKNLLQEAKNAQKKDLFNKQILKTQKQQIKQNKQQQQQQYQTQQSQHSLQTTQNGSQSEREHYKNDQKQTRQNTQTFQQKTLQNQNFMTTNKLFSNNSEILSKNSTKNQNKKQNKTKQGKSSLFQQKKTYKSPSSKKIESATSPHNPFKTTTQNNINITINSNNFNHNKAHPQNQKSQLSNYNNQNKNNGSPLQSQNSAQFLIKQNFINTPKASKDINIRKDSIKNILQIQRQIIPSLNLTTLSQKHRNQNQIQLNIKNHSHKQYQNSNLNATDQNNQTKKSLQSQIQLKKQNFIFQDDDDDDDEEQEQQQELQENKTKKQMYPEMFINPQNFKKQKQNKNPIPNPQNQTFENHTNNLQTTYKLFSELDLDSLSKAHLKTEEINENQSPTELEKQQNKSQNLNLKHQNQKQKNYNFKTEASDHQKHDHPNNFEKFFNLQNEKFNYNFFSHYLSNPNPYPNPNPNPNPNLQTEEYDLQSENQQQDNYLSRNPLPQPKTQIKSSKKLVKPKIKTQSQIQSKSQNSFQQKKNIQQKQ</sequence>
<feature type="coiled-coil region" evidence="1">
    <location>
        <begin position="672"/>
        <end position="726"/>
    </location>
</feature>
<organism evidence="3 4">
    <name type="scientific">Pseudocohnilembus persalinus</name>
    <name type="common">Ciliate</name>
    <dbReference type="NCBI Taxonomy" id="266149"/>
    <lineage>
        <taxon>Eukaryota</taxon>
        <taxon>Sar</taxon>
        <taxon>Alveolata</taxon>
        <taxon>Ciliophora</taxon>
        <taxon>Intramacronucleata</taxon>
        <taxon>Oligohymenophorea</taxon>
        <taxon>Scuticociliatia</taxon>
        <taxon>Philasterida</taxon>
        <taxon>Pseudocohnilembidae</taxon>
        <taxon>Pseudocohnilembus</taxon>
    </lineage>
</organism>
<feature type="compositionally biased region" description="Polar residues" evidence="2">
    <location>
        <begin position="1345"/>
        <end position="1356"/>
    </location>
</feature>
<name>A0A0V0Q9H0_PSEPJ</name>
<dbReference type="OMA" id="QSEREHY"/>
<feature type="compositionally biased region" description="Polar residues" evidence="2">
    <location>
        <begin position="991"/>
        <end position="1017"/>
    </location>
</feature>
<feature type="region of interest" description="Disordered" evidence="2">
    <location>
        <begin position="968"/>
        <end position="1062"/>
    </location>
</feature>
<feature type="coiled-coil region" evidence="1">
    <location>
        <begin position="330"/>
        <end position="357"/>
    </location>
</feature>
<feature type="region of interest" description="Disordered" evidence="2">
    <location>
        <begin position="799"/>
        <end position="862"/>
    </location>
</feature>
<protein>
    <submittedName>
        <fullName evidence="3">Uncharacterized protein</fullName>
    </submittedName>
</protein>
<feature type="compositionally biased region" description="Low complexity" evidence="2">
    <location>
        <begin position="896"/>
        <end position="921"/>
    </location>
</feature>
<evidence type="ECO:0000256" key="1">
    <source>
        <dbReference type="SAM" id="Coils"/>
    </source>
</evidence>
<feature type="compositionally biased region" description="Basic and acidic residues" evidence="2">
    <location>
        <begin position="926"/>
        <end position="937"/>
    </location>
</feature>
<reference evidence="3 4" key="1">
    <citation type="journal article" date="2015" name="Sci. Rep.">
        <title>Genome of the facultative scuticociliatosis pathogen Pseudocohnilembus persalinus provides insight into its virulence through horizontal gene transfer.</title>
        <authorList>
            <person name="Xiong J."/>
            <person name="Wang G."/>
            <person name="Cheng J."/>
            <person name="Tian M."/>
            <person name="Pan X."/>
            <person name="Warren A."/>
            <person name="Jiang C."/>
            <person name="Yuan D."/>
            <person name="Miao W."/>
        </authorList>
    </citation>
    <scope>NUCLEOTIDE SEQUENCE [LARGE SCALE GENOMIC DNA]</scope>
    <source>
        <strain evidence="3">36N120E</strain>
    </source>
</reference>